<evidence type="ECO:0000256" key="4">
    <source>
        <dbReference type="PIRSR" id="PIRSR603782-2"/>
    </source>
</evidence>
<dbReference type="Pfam" id="PF02630">
    <property type="entry name" value="SCO1-SenC"/>
    <property type="match status" value="1"/>
</dbReference>
<gene>
    <name evidence="6" type="ORF">ADIARSV_0944</name>
</gene>
<feature type="domain" description="Thioredoxin" evidence="5">
    <location>
        <begin position="21"/>
        <end position="207"/>
    </location>
</feature>
<dbReference type="GO" id="GO:0046872">
    <property type="term" value="F:metal ion binding"/>
    <property type="evidence" value="ECO:0007669"/>
    <property type="project" value="UniProtKB-KW"/>
</dbReference>
<dbReference type="SUPFAM" id="SSF52833">
    <property type="entry name" value="Thioredoxin-like"/>
    <property type="match status" value="1"/>
</dbReference>
<keyword evidence="2 3" id="KW-0186">Copper</keyword>
<evidence type="ECO:0000256" key="3">
    <source>
        <dbReference type="PIRSR" id="PIRSR603782-1"/>
    </source>
</evidence>
<evidence type="ECO:0000256" key="2">
    <source>
        <dbReference type="ARBA" id="ARBA00023008"/>
    </source>
</evidence>
<dbReference type="Gene3D" id="3.40.30.10">
    <property type="entry name" value="Glutaredoxin"/>
    <property type="match status" value="1"/>
</dbReference>
<organism evidence="6 7">
    <name type="scientific">Arcticibacter svalbardensis MN12-7</name>
    <dbReference type="NCBI Taxonomy" id="1150600"/>
    <lineage>
        <taxon>Bacteria</taxon>
        <taxon>Pseudomonadati</taxon>
        <taxon>Bacteroidota</taxon>
        <taxon>Sphingobacteriia</taxon>
        <taxon>Sphingobacteriales</taxon>
        <taxon>Sphingobacteriaceae</taxon>
        <taxon>Arcticibacter</taxon>
    </lineage>
</organism>
<name>R9GVK5_9SPHI</name>
<accession>R9GVK5</accession>
<dbReference type="CDD" id="cd02968">
    <property type="entry name" value="SCO"/>
    <property type="match status" value="1"/>
</dbReference>
<reference evidence="6 7" key="1">
    <citation type="journal article" date="2013" name="Genome Announc.">
        <title>Draft Genome Sequence of Arcticibacter svalbardensis Strain MN12-7T, a Member of the Family Sphingobacteriaceae Isolated from an Arctic Soil Sample.</title>
        <authorList>
            <person name="Shivaji S."/>
            <person name="Ara S."/>
            <person name="Prasad S."/>
            <person name="Manasa B.P."/>
            <person name="Begum Z."/>
            <person name="Singh A."/>
            <person name="Kumar Pinnaka A."/>
        </authorList>
    </citation>
    <scope>NUCLEOTIDE SEQUENCE [LARGE SCALE GENOMIC DNA]</scope>
    <source>
        <strain evidence="6 7">MN12-7</strain>
    </source>
</reference>
<dbReference type="InterPro" id="IPR003782">
    <property type="entry name" value="SCO1/SenC"/>
</dbReference>
<keyword evidence="7" id="KW-1185">Reference proteome</keyword>
<dbReference type="PANTHER" id="PTHR12151">
    <property type="entry name" value="ELECTRON TRANSPORT PROTIN SCO1/SENC FAMILY MEMBER"/>
    <property type="match status" value="1"/>
</dbReference>
<feature type="binding site" evidence="3">
    <location>
        <position position="80"/>
    </location>
    <ligand>
        <name>Cu cation</name>
        <dbReference type="ChEBI" id="CHEBI:23378"/>
    </ligand>
</feature>
<feature type="binding site" evidence="3">
    <location>
        <position position="170"/>
    </location>
    <ligand>
        <name>Cu cation</name>
        <dbReference type="ChEBI" id="CHEBI:23378"/>
    </ligand>
</feature>
<dbReference type="eggNOG" id="COG1999">
    <property type="taxonomic scope" value="Bacteria"/>
</dbReference>
<dbReference type="PANTHER" id="PTHR12151:SF25">
    <property type="entry name" value="LINALOOL DEHYDRATASE_ISOMERASE DOMAIN-CONTAINING PROTEIN"/>
    <property type="match status" value="1"/>
</dbReference>
<feature type="disulfide bond" description="Redox-active" evidence="4">
    <location>
        <begin position="80"/>
        <end position="84"/>
    </location>
</feature>
<proteinExistence type="inferred from homology"/>
<dbReference type="AlphaFoldDB" id="R9GVK5"/>
<dbReference type="InterPro" id="IPR036249">
    <property type="entry name" value="Thioredoxin-like_sf"/>
</dbReference>
<sequence>MLTLLYSCNHSEKVITNKKETLPFYNTADFDAEWIDEKDSSYKKIHTIDSFSLQSQLGNVITKDSLDGNIYVANFFFSICPSICPKMTNNFKTLQDSFINNKQIKLVSFSVMPWVDSVKVLNEYAKRNHINPSKWYLLTGDKEEIYHLARTSFFAEKGLGLQKNSDEFLHTESMLLIDKKGRIRGIYNATQKPDIERVVDDIKVLMKE</sequence>
<dbReference type="EMBL" id="AQPN01000039">
    <property type="protein sequence ID" value="EOR95882.1"/>
    <property type="molecule type" value="Genomic_DNA"/>
</dbReference>
<feature type="binding site" evidence="3">
    <location>
        <position position="84"/>
    </location>
    <ligand>
        <name>Cu cation</name>
        <dbReference type="ChEBI" id="CHEBI:23378"/>
    </ligand>
</feature>
<comment type="caution">
    <text evidence="6">The sequence shown here is derived from an EMBL/GenBank/DDBJ whole genome shotgun (WGS) entry which is preliminary data.</text>
</comment>
<comment type="similarity">
    <text evidence="1">Belongs to the SCO1/2 family.</text>
</comment>
<keyword evidence="3" id="KW-0479">Metal-binding</keyword>
<keyword evidence="4" id="KW-1015">Disulfide bond</keyword>
<evidence type="ECO:0000259" key="5">
    <source>
        <dbReference type="PROSITE" id="PS51352"/>
    </source>
</evidence>
<dbReference type="InterPro" id="IPR013766">
    <property type="entry name" value="Thioredoxin_domain"/>
</dbReference>
<dbReference type="PROSITE" id="PS51352">
    <property type="entry name" value="THIOREDOXIN_2"/>
    <property type="match status" value="1"/>
</dbReference>
<evidence type="ECO:0000256" key="1">
    <source>
        <dbReference type="ARBA" id="ARBA00010996"/>
    </source>
</evidence>
<dbReference type="STRING" id="1150600.ADIARSV_0944"/>
<evidence type="ECO:0000313" key="7">
    <source>
        <dbReference type="Proteomes" id="UP000014174"/>
    </source>
</evidence>
<protein>
    <submittedName>
        <fullName evidence="6">Electron transport protein SCO1/SenC</fullName>
    </submittedName>
</protein>
<evidence type="ECO:0000313" key="6">
    <source>
        <dbReference type="EMBL" id="EOR95882.1"/>
    </source>
</evidence>
<dbReference type="Proteomes" id="UP000014174">
    <property type="component" value="Unassembled WGS sequence"/>
</dbReference>